<feature type="region of interest" description="Disordered" evidence="1">
    <location>
        <begin position="127"/>
        <end position="147"/>
    </location>
</feature>
<evidence type="ECO:0000256" key="1">
    <source>
        <dbReference type="SAM" id="MobiDB-lite"/>
    </source>
</evidence>
<feature type="region of interest" description="Disordered" evidence="1">
    <location>
        <begin position="1"/>
        <end position="88"/>
    </location>
</feature>
<accession>A0A3N0XX53</accession>
<feature type="compositionally biased region" description="Basic and acidic residues" evidence="1">
    <location>
        <begin position="31"/>
        <end position="57"/>
    </location>
</feature>
<sequence>MLSSGFKRTRAQGAEQGETPTVNRALAPDPVMHRPLSEETPKFADLSRKIQSEEKMPQRSRNSQYVATQRKCRKARPSGQFENTLGSLSGLDSISSEKQIEHLRVWLLFGRLGSSVLSLRRVMGAPGPDPFLASARPTLPPAVWKDG</sequence>
<dbReference type="EMBL" id="RJVU01059775">
    <property type="protein sequence ID" value="ROJ66332.1"/>
    <property type="molecule type" value="Genomic_DNA"/>
</dbReference>
<gene>
    <name evidence="2" type="ORF">DPX16_16595</name>
</gene>
<protein>
    <submittedName>
        <fullName evidence="2">Uncharacterized protein</fullName>
    </submittedName>
</protein>
<dbReference type="AlphaFoldDB" id="A0A3N0XX53"/>
<reference evidence="2 3" key="1">
    <citation type="submission" date="2018-10" db="EMBL/GenBank/DDBJ databases">
        <title>Genome assembly for a Yunnan-Guizhou Plateau 3E fish, Anabarilius grahami (Regan), and its evolutionary and genetic applications.</title>
        <authorList>
            <person name="Jiang W."/>
        </authorList>
    </citation>
    <scope>NUCLEOTIDE SEQUENCE [LARGE SCALE GENOMIC DNA]</scope>
    <source>
        <strain evidence="2">AG-KIZ</strain>
        <tissue evidence="2">Muscle</tissue>
    </source>
</reference>
<name>A0A3N0XX53_ANAGA</name>
<dbReference type="Proteomes" id="UP000281406">
    <property type="component" value="Unassembled WGS sequence"/>
</dbReference>
<comment type="caution">
    <text evidence="2">The sequence shown here is derived from an EMBL/GenBank/DDBJ whole genome shotgun (WGS) entry which is preliminary data.</text>
</comment>
<evidence type="ECO:0000313" key="3">
    <source>
        <dbReference type="Proteomes" id="UP000281406"/>
    </source>
</evidence>
<keyword evidence="3" id="KW-1185">Reference proteome</keyword>
<organism evidence="2 3">
    <name type="scientific">Anabarilius grahami</name>
    <name type="common">Kanglang fish</name>
    <name type="synonym">Barilius grahami</name>
    <dbReference type="NCBI Taxonomy" id="495550"/>
    <lineage>
        <taxon>Eukaryota</taxon>
        <taxon>Metazoa</taxon>
        <taxon>Chordata</taxon>
        <taxon>Craniata</taxon>
        <taxon>Vertebrata</taxon>
        <taxon>Euteleostomi</taxon>
        <taxon>Actinopterygii</taxon>
        <taxon>Neopterygii</taxon>
        <taxon>Teleostei</taxon>
        <taxon>Ostariophysi</taxon>
        <taxon>Cypriniformes</taxon>
        <taxon>Xenocyprididae</taxon>
        <taxon>Xenocypridinae</taxon>
        <taxon>Xenocypridinae incertae sedis</taxon>
        <taxon>Anabarilius</taxon>
    </lineage>
</organism>
<proteinExistence type="predicted"/>
<evidence type="ECO:0000313" key="2">
    <source>
        <dbReference type="EMBL" id="ROJ66332.1"/>
    </source>
</evidence>